<dbReference type="Gene3D" id="3.10.50.40">
    <property type="match status" value="1"/>
</dbReference>
<dbReference type="PROSITE" id="PS50198">
    <property type="entry name" value="PPIC_PPIASE_2"/>
    <property type="match status" value="1"/>
</dbReference>
<dbReference type="PANTHER" id="PTHR47637:SF1">
    <property type="entry name" value="CHAPERONE SURA"/>
    <property type="match status" value="1"/>
</dbReference>
<protein>
    <recommendedName>
        <fullName evidence="1">Peptidyl-prolyl cis-trans isomerase</fullName>
        <ecNumber evidence="1">5.2.1.8</ecNumber>
    </recommendedName>
</protein>
<dbReference type="EMBL" id="OB721597">
    <property type="protein sequence ID" value="CAD7239306.1"/>
    <property type="molecule type" value="Genomic_DNA"/>
</dbReference>
<dbReference type="InterPro" id="IPR046357">
    <property type="entry name" value="PPIase_dom_sf"/>
</dbReference>
<dbReference type="InterPro" id="IPR000297">
    <property type="entry name" value="PPIase_PpiC"/>
</dbReference>
<dbReference type="PROSITE" id="PS01096">
    <property type="entry name" value="PPIC_PPIASE_1"/>
    <property type="match status" value="1"/>
</dbReference>
<organism evidence="2">
    <name type="scientific">Cyprideis torosa</name>
    <dbReference type="NCBI Taxonomy" id="163714"/>
    <lineage>
        <taxon>Eukaryota</taxon>
        <taxon>Metazoa</taxon>
        <taxon>Ecdysozoa</taxon>
        <taxon>Arthropoda</taxon>
        <taxon>Crustacea</taxon>
        <taxon>Oligostraca</taxon>
        <taxon>Ostracoda</taxon>
        <taxon>Podocopa</taxon>
        <taxon>Podocopida</taxon>
        <taxon>Cytherocopina</taxon>
        <taxon>Cytheroidea</taxon>
        <taxon>Cytherideidae</taxon>
        <taxon>Cyprideis</taxon>
    </lineage>
</organism>
<dbReference type="GO" id="GO:0003755">
    <property type="term" value="F:peptidyl-prolyl cis-trans isomerase activity"/>
    <property type="evidence" value="ECO:0007669"/>
    <property type="project" value="UniProtKB-UniRule"/>
</dbReference>
<name>A0A7R9A175_9CRUS</name>
<dbReference type="SUPFAM" id="SSF54534">
    <property type="entry name" value="FKBP-like"/>
    <property type="match status" value="1"/>
</dbReference>
<dbReference type="Pfam" id="PF13616">
    <property type="entry name" value="Rotamase_3"/>
    <property type="match status" value="1"/>
</dbReference>
<dbReference type="InterPro" id="IPR050280">
    <property type="entry name" value="OMP_Chaperone_SurA"/>
</dbReference>
<dbReference type="PANTHER" id="PTHR47637">
    <property type="entry name" value="CHAPERONE SURA"/>
    <property type="match status" value="1"/>
</dbReference>
<evidence type="ECO:0000313" key="2">
    <source>
        <dbReference type="EMBL" id="CAD7239306.1"/>
    </source>
</evidence>
<keyword evidence="1" id="KW-0697">Rotamase</keyword>
<feature type="non-terminal residue" evidence="2">
    <location>
        <position position="1"/>
    </location>
</feature>
<dbReference type="AlphaFoldDB" id="A0A7R9A175"/>
<reference evidence="2" key="1">
    <citation type="submission" date="2020-11" db="EMBL/GenBank/DDBJ databases">
        <authorList>
            <person name="Tran Van P."/>
        </authorList>
    </citation>
    <scope>NUCLEOTIDE SEQUENCE</scope>
</reference>
<accession>A0A7R9A175</accession>
<comment type="catalytic activity">
    <reaction evidence="1">
        <text>[protein]-peptidylproline (omega=180) = [protein]-peptidylproline (omega=0)</text>
        <dbReference type="Rhea" id="RHEA:16237"/>
        <dbReference type="Rhea" id="RHEA-COMP:10747"/>
        <dbReference type="Rhea" id="RHEA-COMP:10748"/>
        <dbReference type="ChEBI" id="CHEBI:83833"/>
        <dbReference type="ChEBI" id="CHEBI:83834"/>
        <dbReference type="EC" id="5.2.1.8"/>
    </reaction>
</comment>
<keyword evidence="1" id="KW-0413">Isomerase</keyword>
<dbReference type="InterPro" id="IPR023058">
    <property type="entry name" value="PPIase_PpiC_CS"/>
</dbReference>
<gene>
    <name evidence="2" type="ORF">CTOB1V02_LOCUS17121</name>
</gene>
<proteinExistence type="predicted"/>
<sequence>SLHIIKLVERDSSQPDIKVKEYNVRHILMSTTEKGRTDAQAEKMLYDLRQRIMRGQDFASLAKSYSDDKGSGAQGGELGWSPSSTYVPEFADNVEKTPVGSITEPFQSQFGWHILQVQGERETEVTNDQLKARARAILTQRKQAEELQNWLRRLRDESYVEYRIGPQASN</sequence>
<evidence type="ECO:0000256" key="1">
    <source>
        <dbReference type="RuleBase" id="RU363014"/>
    </source>
</evidence>
<dbReference type="EC" id="5.2.1.8" evidence="1"/>
<dbReference type="OrthoDB" id="1911748at2759"/>